<evidence type="ECO:0000313" key="2">
    <source>
        <dbReference type="Proteomes" id="UP001155587"/>
    </source>
</evidence>
<comment type="caution">
    <text evidence="1">The sequence shown here is derived from an EMBL/GenBank/DDBJ whole genome shotgun (WGS) entry which is preliminary data.</text>
</comment>
<proteinExistence type="predicted"/>
<dbReference type="RefSeq" id="WP_265677911.1">
    <property type="nucleotide sequence ID" value="NZ_JAKRRY010000071.1"/>
</dbReference>
<sequence length="87" mass="9716">MRLPDGFQCSSAMSPSSYIDAGLYQKNGEGERLGYEETGGYVRILIPITSGVDRIDCNKLFVQALREREINRALKGIKDEVFGKDNN</sequence>
<accession>A0A9X3CV22</accession>
<dbReference type="AlphaFoldDB" id="A0A9X3CV22"/>
<dbReference type="EMBL" id="JAKRRY010000071">
    <property type="protein sequence ID" value="MCW8349194.1"/>
    <property type="molecule type" value="Genomic_DNA"/>
</dbReference>
<reference evidence="1" key="1">
    <citation type="submission" date="2022-02" db="EMBL/GenBank/DDBJ databases">
        <title>Vibrio sp. nov, a new bacterium isolated from seawater.</title>
        <authorList>
            <person name="Yuan Y."/>
        </authorList>
    </citation>
    <scope>NUCLEOTIDE SEQUENCE</scope>
    <source>
        <strain evidence="1">ZSDZ65</strain>
    </source>
</reference>
<dbReference type="Proteomes" id="UP001155587">
    <property type="component" value="Unassembled WGS sequence"/>
</dbReference>
<protein>
    <submittedName>
        <fullName evidence="1">Uncharacterized protein</fullName>
    </submittedName>
</protein>
<name>A0A9X3CV22_9VIBR</name>
<gene>
    <name evidence="1" type="ORF">MD535_24720</name>
</gene>
<keyword evidence="2" id="KW-1185">Reference proteome</keyword>
<organism evidence="1 2">
    <name type="scientific">Vibrio qingdaonensis</name>
    <dbReference type="NCBI Taxonomy" id="2829491"/>
    <lineage>
        <taxon>Bacteria</taxon>
        <taxon>Pseudomonadati</taxon>
        <taxon>Pseudomonadota</taxon>
        <taxon>Gammaproteobacteria</taxon>
        <taxon>Vibrionales</taxon>
        <taxon>Vibrionaceae</taxon>
        <taxon>Vibrio</taxon>
    </lineage>
</organism>
<evidence type="ECO:0000313" key="1">
    <source>
        <dbReference type="EMBL" id="MCW8349194.1"/>
    </source>
</evidence>